<feature type="signal peptide" evidence="1">
    <location>
        <begin position="1"/>
        <end position="21"/>
    </location>
</feature>
<accession>A0A848P4X5</accession>
<name>A0A848P4X5_9RALS</name>
<dbReference type="EMBL" id="JABBZM010000021">
    <property type="protein sequence ID" value="NMV40365.1"/>
    <property type="molecule type" value="Genomic_DNA"/>
</dbReference>
<evidence type="ECO:0000313" key="3">
    <source>
        <dbReference type="Proteomes" id="UP000575469"/>
    </source>
</evidence>
<comment type="caution">
    <text evidence="2">The sequence shown here is derived from an EMBL/GenBank/DDBJ whole genome shotgun (WGS) entry which is preliminary data.</text>
</comment>
<feature type="chain" id="PRO_5032634315" evidence="1">
    <location>
        <begin position="22"/>
        <end position="170"/>
    </location>
</feature>
<proteinExistence type="predicted"/>
<organism evidence="2 3">
    <name type="scientific">Ralstonia insidiosa</name>
    <dbReference type="NCBI Taxonomy" id="190721"/>
    <lineage>
        <taxon>Bacteria</taxon>
        <taxon>Pseudomonadati</taxon>
        <taxon>Pseudomonadota</taxon>
        <taxon>Betaproteobacteria</taxon>
        <taxon>Burkholderiales</taxon>
        <taxon>Burkholderiaceae</taxon>
        <taxon>Ralstonia</taxon>
    </lineage>
</organism>
<dbReference type="RefSeq" id="WP_143330792.1">
    <property type="nucleotide sequence ID" value="NZ_JABBZM010000021.1"/>
</dbReference>
<keyword evidence="1" id="KW-0732">Signal</keyword>
<evidence type="ECO:0000256" key="1">
    <source>
        <dbReference type="SAM" id="SignalP"/>
    </source>
</evidence>
<protein>
    <submittedName>
        <fullName evidence="2">Uncharacterized protein</fullName>
    </submittedName>
</protein>
<dbReference type="Proteomes" id="UP000575469">
    <property type="component" value="Unassembled WGS sequence"/>
</dbReference>
<gene>
    <name evidence="2" type="ORF">HGR00_20880</name>
</gene>
<dbReference type="AlphaFoldDB" id="A0A848P4X5"/>
<evidence type="ECO:0000313" key="2">
    <source>
        <dbReference type="EMBL" id="NMV40365.1"/>
    </source>
</evidence>
<reference evidence="2 3" key="1">
    <citation type="submission" date="2020-04" db="EMBL/GenBank/DDBJ databases">
        <title>Ralstonia insidiosa genome sequencing and assembly.</title>
        <authorList>
            <person name="Martins R.C.R."/>
            <person name="Perdigao-Neto L.V."/>
            <person name="Levin A.S.S."/>
            <person name="Costa S.F."/>
        </authorList>
    </citation>
    <scope>NUCLEOTIDE SEQUENCE [LARGE SCALE GENOMIC DNA]</scope>
    <source>
        <strain evidence="2 3">5047</strain>
    </source>
</reference>
<sequence>MKMNRFAASAFKTLGATAVVAGVALAGVQVLADSGISNEIDSYAFNHLNTTVFQPAHDYMKGEYTAFAYNGKNRDVLAVKLPIVEEQIAQAENKGLFDNPKQFKDTMAELQLDRKVSGEYLAAKWKSGGRLDPEADSAAIEKIKSNIRNMRDTSWDLHMPKQIGSTGTPG</sequence>